<dbReference type="PROSITE" id="PS51257">
    <property type="entry name" value="PROKAR_LIPOPROTEIN"/>
    <property type="match status" value="1"/>
</dbReference>
<dbReference type="EMBL" id="VBAK01000098">
    <property type="protein sequence ID" value="TMI91312.1"/>
    <property type="molecule type" value="Genomic_DNA"/>
</dbReference>
<comment type="caution">
    <text evidence="2">The sequence shown here is derived from an EMBL/GenBank/DDBJ whole genome shotgun (WGS) entry which is preliminary data.</text>
</comment>
<gene>
    <name evidence="2" type="ORF">E6H00_04390</name>
</gene>
<keyword evidence="1" id="KW-0732">Signal</keyword>
<organism evidence="2 3">
    <name type="scientific">Candidatus Segetimicrobium genomatis</name>
    <dbReference type="NCBI Taxonomy" id="2569760"/>
    <lineage>
        <taxon>Bacteria</taxon>
        <taxon>Bacillati</taxon>
        <taxon>Candidatus Sysuimicrobiota</taxon>
        <taxon>Candidatus Sysuimicrobiia</taxon>
        <taxon>Candidatus Sysuimicrobiales</taxon>
        <taxon>Candidatus Segetimicrobiaceae</taxon>
        <taxon>Candidatus Segetimicrobium</taxon>
    </lineage>
</organism>
<evidence type="ECO:0000256" key="1">
    <source>
        <dbReference type="SAM" id="SignalP"/>
    </source>
</evidence>
<proteinExistence type="predicted"/>
<dbReference type="AlphaFoldDB" id="A0A537K6Z5"/>
<reference evidence="2 3" key="1">
    <citation type="journal article" date="2019" name="Nat. Microbiol.">
        <title>Mediterranean grassland soil C-N compound turnover is dependent on rainfall and depth, and is mediated by genomically divergent microorganisms.</title>
        <authorList>
            <person name="Diamond S."/>
            <person name="Andeer P.F."/>
            <person name="Li Z."/>
            <person name="Crits-Christoph A."/>
            <person name="Burstein D."/>
            <person name="Anantharaman K."/>
            <person name="Lane K.R."/>
            <person name="Thomas B.C."/>
            <person name="Pan C."/>
            <person name="Northen T.R."/>
            <person name="Banfield J.F."/>
        </authorList>
    </citation>
    <scope>NUCLEOTIDE SEQUENCE [LARGE SCALE GENOMIC DNA]</scope>
    <source>
        <strain evidence="2">NP_3</strain>
    </source>
</reference>
<dbReference type="Proteomes" id="UP000318509">
    <property type="component" value="Unassembled WGS sequence"/>
</dbReference>
<accession>A0A537K6Z5</accession>
<protein>
    <submittedName>
        <fullName evidence="2">Uncharacterized protein</fullName>
    </submittedName>
</protein>
<name>A0A537K6Z5_9BACT</name>
<sequence length="63" mass="7029">MRFIVRALLTTVLFAACLWTTAAVATAQTITFPMLRYTSWAIPAMRRSIARRSPIGGAQRCQN</sequence>
<feature type="signal peptide" evidence="1">
    <location>
        <begin position="1"/>
        <end position="27"/>
    </location>
</feature>
<evidence type="ECO:0000313" key="3">
    <source>
        <dbReference type="Proteomes" id="UP000318509"/>
    </source>
</evidence>
<feature type="chain" id="PRO_5022205660" evidence="1">
    <location>
        <begin position="28"/>
        <end position="63"/>
    </location>
</feature>
<evidence type="ECO:0000313" key="2">
    <source>
        <dbReference type="EMBL" id="TMI91312.1"/>
    </source>
</evidence>